<dbReference type="EMBL" id="CP000950">
    <property type="protein sequence ID" value="ACA68975.1"/>
    <property type="molecule type" value="Genomic_DNA"/>
</dbReference>
<accession>A0A0H3B4Y9</accession>
<dbReference type="KEGG" id="ypy:YPK_2698"/>
<sequence>MNREATIPVILQAAGGVTEFVTRPVHGPRLCGAAASSV</sequence>
<organism evidence="1">
    <name type="scientific">Yersinia pseudotuberculosis serotype O:3 (strain YPIII)</name>
    <dbReference type="NCBI Taxonomy" id="502800"/>
    <lineage>
        <taxon>Bacteria</taxon>
        <taxon>Pseudomonadati</taxon>
        <taxon>Pseudomonadota</taxon>
        <taxon>Gammaproteobacteria</taxon>
        <taxon>Enterobacterales</taxon>
        <taxon>Yersiniaceae</taxon>
        <taxon>Yersinia</taxon>
    </lineage>
</organism>
<protein>
    <submittedName>
        <fullName evidence="1">Uncharacterized protein</fullName>
    </submittedName>
</protein>
<name>A0A0H3B4Y9_YERPY</name>
<reference evidence="1" key="1">
    <citation type="submission" date="2008-02" db="EMBL/GenBank/DDBJ databases">
        <title>Complete sequence of Yersinia pseudotuberculosis YPIII.</title>
        <authorList>
            <consortium name="US DOE Joint Genome Institute"/>
            <person name="Challacombe J.F."/>
            <person name="Bruce D."/>
            <person name="Detter J.C."/>
            <person name="Green L."/>
            <person name="Land M."/>
            <person name="Munk C."/>
            <person name="Lindler L.E."/>
            <person name="Nikolich M.P."/>
            <person name="Brettin T."/>
        </authorList>
    </citation>
    <scope>NUCLEOTIDE SEQUENCE</scope>
    <source>
        <strain evidence="1">YPIII</strain>
    </source>
</reference>
<proteinExistence type="predicted"/>
<gene>
    <name evidence="1" type="ordered locus">YPK_2698</name>
</gene>
<dbReference type="AlphaFoldDB" id="A0A0H3B4Y9"/>
<evidence type="ECO:0000313" key="1">
    <source>
        <dbReference type="EMBL" id="ACA68975.1"/>
    </source>
</evidence>